<gene>
    <name evidence="2" type="ORF">K4G66_13450</name>
</gene>
<dbReference type="Pfam" id="PF04657">
    <property type="entry name" value="DMT_YdcZ"/>
    <property type="match status" value="1"/>
</dbReference>
<evidence type="ECO:0000313" key="2">
    <source>
        <dbReference type="EMBL" id="WKN39697.1"/>
    </source>
</evidence>
<organism evidence="2">
    <name type="scientific">Roseihalotalea indica</name>
    <dbReference type="NCBI Taxonomy" id="2867963"/>
    <lineage>
        <taxon>Bacteria</taxon>
        <taxon>Pseudomonadati</taxon>
        <taxon>Bacteroidota</taxon>
        <taxon>Cytophagia</taxon>
        <taxon>Cytophagales</taxon>
        <taxon>Catalimonadaceae</taxon>
        <taxon>Roseihalotalea</taxon>
    </lineage>
</organism>
<protein>
    <submittedName>
        <fullName evidence="2">DMT family transporter</fullName>
    </submittedName>
</protein>
<feature type="transmembrane region" description="Helical" evidence="1">
    <location>
        <begin position="30"/>
        <end position="51"/>
    </location>
</feature>
<dbReference type="EMBL" id="CP120682">
    <property type="protein sequence ID" value="WKN39697.1"/>
    <property type="molecule type" value="Genomic_DNA"/>
</dbReference>
<keyword evidence="1" id="KW-0472">Membrane</keyword>
<reference evidence="2" key="2">
    <citation type="journal article" date="2024" name="Antonie Van Leeuwenhoek">
        <title>Roseihalotalea indica gen. nov., sp. nov., a halophilic Bacteroidetes from mesopelagic Southwest Indian Ocean with higher carbohydrate metabolic potential.</title>
        <authorList>
            <person name="Chen B."/>
            <person name="Zhang M."/>
            <person name="Lin D."/>
            <person name="Ye J."/>
            <person name="Tang K."/>
        </authorList>
    </citation>
    <scope>NUCLEOTIDE SEQUENCE</scope>
    <source>
        <strain evidence="2">TK19036</strain>
    </source>
</reference>
<keyword evidence="1" id="KW-1133">Transmembrane helix</keyword>
<dbReference type="PANTHER" id="PTHR34821:SF2">
    <property type="entry name" value="INNER MEMBRANE PROTEIN YDCZ"/>
    <property type="match status" value="1"/>
</dbReference>
<dbReference type="PANTHER" id="PTHR34821">
    <property type="entry name" value="INNER MEMBRANE PROTEIN YDCZ"/>
    <property type="match status" value="1"/>
</dbReference>
<feature type="transmembrane region" description="Helical" evidence="1">
    <location>
        <begin position="98"/>
        <end position="121"/>
    </location>
</feature>
<accession>A0AA49GRP1</accession>
<reference evidence="2" key="1">
    <citation type="journal article" date="2023" name="Comput. Struct. Biotechnol. J.">
        <title>Discovery of a novel marine Bacteroidetes with a rich repertoire of carbohydrate-active enzymes.</title>
        <authorList>
            <person name="Chen B."/>
            <person name="Liu G."/>
            <person name="Chen Q."/>
            <person name="Wang H."/>
            <person name="Liu L."/>
            <person name="Tang K."/>
        </authorList>
    </citation>
    <scope>NUCLEOTIDE SEQUENCE</scope>
    <source>
        <strain evidence="2">TK19036</strain>
    </source>
</reference>
<evidence type="ECO:0000256" key="1">
    <source>
        <dbReference type="SAM" id="Phobius"/>
    </source>
</evidence>
<dbReference type="InterPro" id="IPR006750">
    <property type="entry name" value="YdcZ"/>
</dbReference>
<proteinExistence type="predicted"/>
<feature type="transmembrane region" description="Helical" evidence="1">
    <location>
        <begin position="72"/>
        <end position="92"/>
    </location>
</feature>
<dbReference type="GO" id="GO:0005886">
    <property type="term" value="C:plasma membrane"/>
    <property type="evidence" value="ECO:0007669"/>
    <property type="project" value="TreeGrafter"/>
</dbReference>
<dbReference type="AlphaFoldDB" id="A0AA49GRP1"/>
<sequence length="152" mass="16571">MQYLLLLVPLLVGMAAIIQSGANTQLSDTLNNPFLAGLISFVVGTLCLLLINLILRPDFSALSLQNIGRSRWWIWFGGLMGAFIITSIIFIAPKIGPTQLFGLIIASQLIFSVAVDHFGWLGFEVQPINIKKVAGVLLLMSGAFLIQWGKQS</sequence>
<name>A0AA49GRP1_9BACT</name>
<keyword evidence="1" id="KW-0812">Transmembrane</keyword>